<evidence type="ECO:0000259" key="13">
    <source>
        <dbReference type="PROSITE" id="PS50885"/>
    </source>
</evidence>
<dbReference type="InterPro" id="IPR005467">
    <property type="entry name" value="His_kinase_dom"/>
</dbReference>
<dbReference type="Pfam" id="PF00672">
    <property type="entry name" value="HAMP"/>
    <property type="match status" value="1"/>
</dbReference>
<dbReference type="RefSeq" id="WP_011434757.1">
    <property type="nucleotide sequence ID" value="NC_007777.1"/>
</dbReference>
<dbReference type="EC" id="2.7.13.3" evidence="3"/>
<dbReference type="GO" id="GO:0000155">
    <property type="term" value="F:phosphorelay sensor kinase activity"/>
    <property type="evidence" value="ECO:0007669"/>
    <property type="project" value="InterPro"/>
</dbReference>
<name>Q2JGB4_FRACC</name>
<dbReference type="STRING" id="106370.Francci3_0291"/>
<dbReference type="OrthoDB" id="9808408at2"/>
<dbReference type="eggNOG" id="COG4251">
    <property type="taxonomic scope" value="Bacteria"/>
</dbReference>
<dbReference type="GO" id="GO:0005886">
    <property type="term" value="C:plasma membrane"/>
    <property type="evidence" value="ECO:0007669"/>
    <property type="project" value="UniProtKB-SubCell"/>
</dbReference>
<dbReference type="CDD" id="cd06225">
    <property type="entry name" value="HAMP"/>
    <property type="match status" value="1"/>
</dbReference>
<dbReference type="eggNOG" id="COG5278">
    <property type="taxonomic scope" value="Bacteria"/>
</dbReference>
<evidence type="ECO:0000256" key="5">
    <source>
        <dbReference type="ARBA" id="ARBA00022679"/>
    </source>
</evidence>
<evidence type="ECO:0000256" key="3">
    <source>
        <dbReference type="ARBA" id="ARBA00012438"/>
    </source>
</evidence>
<feature type="transmembrane region" description="Helical" evidence="11">
    <location>
        <begin position="212"/>
        <end position="236"/>
    </location>
</feature>
<dbReference type="Gene3D" id="1.10.287.130">
    <property type="match status" value="1"/>
</dbReference>
<dbReference type="Proteomes" id="UP000001937">
    <property type="component" value="Chromosome"/>
</dbReference>
<dbReference type="InterPro" id="IPR003594">
    <property type="entry name" value="HATPase_dom"/>
</dbReference>
<gene>
    <name evidence="14" type="ordered locus">Francci3_0291</name>
</gene>
<sequence>MPERTHPNVTHPNVTDGGAGDAGPSGAVERGRVGSVWRLRRRLEVTYAVAAMVLMIVAGLVVSSLVRLDDALHTRSDVLAPALLSSTELVSSLVDQETGMRGYLLQGSEDFLEPYNEGRRAERTLLADLHRRLVERPDLLARLAVLEDRIRAWHGDYADPAINAVRVGGPAAARLLSPEFGKTRFEAVRAAAGDLEADLRAREVRARQHVTAALRFLIFALVTGAAVMAVLLAVIARALRSWVTRPLERVSDDARTVASGHLDHVVEPTGPPDIASLAADVESMRRQLIGELGVARAARSAVEAQAEALRRSNRDLEQFAYVASHDLQEPLRKVASFCQLLERRYGDRLDERGSQYIAFAVDGAKRMQQLINDLLAFSRVGRTTDGFVDVSLGEIFDRAVGALSIAIESARAEVTADDLPVVRGDPVLLTQLFANLIGNALKFRAETVPAVHVGVVDRADEWELYCADNGIGIDPEYAEKIFVIFQRLHGRDVYEGTGIGLALCRKIVEFHGGRIWLDGAVKDGTTFRFTFPNRRLLTARDPP</sequence>
<dbReference type="CDD" id="cd00082">
    <property type="entry name" value="HisKA"/>
    <property type="match status" value="1"/>
</dbReference>
<evidence type="ECO:0000256" key="9">
    <source>
        <dbReference type="ARBA" id="ARBA00023012"/>
    </source>
</evidence>
<evidence type="ECO:0000256" key="10">
    <source>
        <dbReference type="SAM" id="MobiDB-lite"/>
    </source>
</evidence>
<keyword evidence="4" id="KW-0597">Phosphoprotein</keyword>
<dbReference type="SUPFAM" id="SSF158472">
    <property type="entry name" value="HAMP domain-like"/>
    <property type="match status" value="1"/>
</dbReference>
<feature type="region of interest" description="Disordered" evidence="10">
    <location>
        <begin position="1"/>
        <end position="27"/>
    </location>
</feature>
<comment type="catalytic activity">
    <reaction evidence="1">
        <text>ATP + protein L-histidine = ADP + protein N-phospho-L-histidine.</text>
        <dbReference type="EC" id="2.7.13.3"/>
    </reaction>
</comment>
<dbReference type="CDD" id="cd19410">
    <property type="entry name" value="HK9-like_sensor"/>
    <property type="match status" value="1"/>
</dbReference>
<dbReference type="InterPro" id="IPR036890">
    <property type="entry name" value="HATPase_C_sf"/>
</dbReference>
<evidence type="ECO:0000313" key="14">
    <source>
        <dbReference type="EMBL" id="ABD09678.1"/>
    </source>
</evidence>
<keyword evidence="15" id="KW-1185">Reference proteome</keyword>
<dbReference type="InterPro" id="IPR003661">
    <property type="entry name" value="HisK_dim/P_dom"/>
</dbReference>
<comment type="subcellular location">
    <subcellularLocation>
        <location evidence="2">Cell membrane</location>
    </subcellularLocation>
</comment>
<evidence type="ECO:0000256" key="8">
    <source>
        <dbReference type="ARBA" id="ARBA00022989"/>
    </source>
</evidence>
<dbReference type="InterPro" id="IPR052162">
    <property type="entry name" value="Sensor_kinase/Photoreceptor"/>
</dbReference>
<dbReference type="SMART" id="SM00304">
    <property type="entry name" value="HAMP"/>
    <property type="match status" value="1"/>
</dbReference>
<dbReference type="Gene3D" id="6.10.340.10">
    <property type="match status" value="1"/>
</dbReference>
<keyword evidence="8 11" id="KW-1133">Transmembrane helix</keyword>
<evidence type="ECO:0000256" key="11">
    <source>
        <dbReference type="SAM" id="Phobius"/>
    </source>
</evidence>
<evidence type="ECO:0000256" key="2">
    <source>
        <dbReference type="ARBA" id="ARBA00004236"/>
    </source>
</evidence>
<evidence type="ECO:0000256" key="6">
    <source>
        <dbReference type="ARBA" id="ARBA00022692"/>
    </source>
</evidence>
<dbReference type="SUPFAM" id="SSF47384">
    <property type="entry name" value="Homodimeric domain of signal transducing histidine kinase"/>
    <property type="match status" value="1"/>
</dbReference>
<dbReference type="KEGG" id="fra:Francci3_0291"/>
<organism evidence="14 15">
    <name type="scientific">Frankia casuarinae (strain DSM 45818 / CECT 9043 / HFP020203 / CcI3)</name>
    <dbReference type="NCBI Taxonomy" id="106370"/>
    <lineage>
        <taxon>Bacteria</taxon>
        <taxon>Bacillati</taxon>
        <taxon>Actinomycetota</taxon>
        <taxon>Actinomycetes</taxon>
        <taxon>Frankiales</taxon>
        <taxon>Frankiaceae</taxon>
        <taxon>Frankia</taxon>
    </lineage>
</organism>
<dbReference type="AlphaFoldDB" id="Q2JGB4"/>
<protein>
    <recommendedName>
        <fullName evidence="3">histidine kinase</fullName>
        <ecNumber evidence="3">2.7.13.3</ecNumber>
    </recommendedName>
</protein>
<accession>Q2JGB4</accession>
<dbReference type="InterPro" id="IPR007891">
    <property type="entry name" value="CHASE3"/>
</dbReference>
<reference evidence="14 15" key="1">
    <citation type="journal article" date="2007" name="Genome Res.">
        <title>Genome characteristics of facultatively symbiotic Frankia sp. strains reflect host range and host plant biogeography.</title>
        <authorList>
            <person name="Normand P."/>
            <person name="Lapierre P."/>
            <person name="Tisa L.S."/>
            <person name="Gogarten J.P."/>
            <person name="Alloisio N."/>
            <person name="Bagnarol E."/>
            <person name="Bassi C.A."/>
            <person name="Berry A.M."/>
            <person name="Bickhart D.M."/>
            <person name="Choisne N."/>
            <person name="Couloux A."/>
            <person name="Cournoyer B."/>
            <person name="Cruveiller S."/>
            <person name="Daubin V."/>
            <person name="Demange N."/>
            <person name="Francino M.P."/>
            <person name="Goltsman E."/>
            <person name="Huang Y."/>
            <person name="Kopp O.R."/>
            <person name="Labarre L."/>
            <person name="Lapidus A."/>
            <person name="Lavire C."/>
            <person name="Marechal J."/>
            <person name="Martinez M."/>
            <person name="Mastronunzio J.E."/>
            <person name="Mullin B.C."/>
            <person name="Niemann J."/>
            <person name="Pujic P."/>
            <person name="Rawnsley T."/>
            <person name="Rouy Z."/>
            <person name="Schenowitz C."/>
            <person name="Sellstedt A."/>
            <person name="Tavares F."/>
            <person name="Tomkins J.P."/>
            <person name="Vallenet D."/>
            <person name="Valverde C."/>
            <person name="Wall L.G."/>
            <person name="Wang Y."/>
            <person name="Medigue C."/>
            <person name="Benson D.R."/>
        </authorList>
    </citation>
    <scope>NUCLEOTIDE SEQUENCE [LARGE SCALE GENOMIC DNA]</scope>
    <source>
        <strain evidence="15">DSM 45818 / CECT 9043 / CcI3</strain>
    </source>
</reference>
<keyword evidence="5 14" id="KW-0808">Transferase</keyword>
<dbReference type="InterPro" id="IPR003660">
    <property type="entry name" value="HAMP_dom"/>
</dbReference>
<evidence type="ECO:0000256" key="1">
    <source>
        <dbReference type="ARBA" id="ARBA00000085"/>
    </source>
</evidence>
<evidence type="ECO:0000259" key="12">
    <source>
        <dbReference type="PROSITE" id="PS50109"/>
    </source>
</evidence>
<keyword evidence="7 14" id="KW-0418">Kinase</keyword>
<dbReference type="Pfam" id="PF00512">
    <property type="entry name" value="HisKA"/>
    <property type="match status" value="1"/>
</dbReference>
<dbReference type="PROSITE" id="PS50109">
    <property type="entry name" value="HIS_KIN"/>
    <property type="match status" value="1"/>
</dbReference>
<dbReference type="PhylomeDB" id="Q2JGB4"/>
<dbReference type="PRINTS" id="PR00344">
    <property type="entry name" value="BCTRLSENSOR"/>
</dbReference>
<keyword evidence="11" id="KW-0472">Membrane</keyword>
<evidence type="ECO:0000256" key="4">
    <source>
        <dbReference type="ARBA" id="ARBA00022553"/>
    </source>
</evidence>
<feature type="domain" description="HAMP" evidence="13">
    <location>
        <begin position="241"/>
        <end position="293"/>
    </location>
</feature>
<dbReference type="Pfam" id="PF05227">
    <property type="entry name" value="CHASE3"/>
    <property type="match status" value="1"/>
</dbReference>
<dbReference type="InterPro" id="IPR004358">
    <property type="entry name" value="Sig_transdc_His_kin-like_C"/>
</dbReference>
<proteinExistence type="predicted"/>
<dbReference type="Gene3D" id="3.30.565.10">
    <property type="entry name" value="Histidine kinase-like ATPase, C-terminal domain"/>
    <property type="match status" value="1"/>
</dbReference>
<dbReference type="HOGENOM" id="CLU_000445_114_71_11"/>
<dbReference type="PANTHER" id="PTHR43304:SF1">
    <property type="entry name" value="PAC DOMAIN-CONTAINING PROTEIN"/>
    <property type="match status" value="1"/>
</dbReference>
<feature type="transmembrane region" description="Helical" evidence="11">
    <location>
        <begin position="45"/>
        <end position="66"/>
    </location>
</feature>
<dbReference type="InterPro" id="IPR036097">
    <property type="entry name" value="HisK_dim/P_sf"/>
</dbReference>
<evidence type="ECO:0000313" key="15">
    <source>
        <dbReference type="Proteomes" id="UP000001937"/>
    </source>
</evidence>
<dbReference type="PANTHER" id="PTHR43304">
    <property type="entry name" value="PHYTOCHROME-LIKE PROTEIN CPH1"/>
    <property type="match status" value="1"/>
</dbReference>
<keyword evidence="9" id="KW-0902">Two-component regulatory system</keyword>
<dbReference type="Pfam" id="PF02518">
    <property type="entry name" value="HATPase_c"/>
    <property type="match status" value="1"/>
</dbReference>
<dbReference type="SMART" id="SM00387">
    <property type="entry name" value="HATPase_c"/>
    <property type="match status" value="1"/>
</dbReference>
<feature type="domain" description="Histidine kinase" evidence="12">
    <location>
        <begin position="322"/>
        <end position="535"/>
    </location>
</feature>
<evidence type="ECO:0000256" key="7">
    <source>
        <dbReference type="ARBA" id="ARBA00022777"/>
    </source>
</evidence>
<dbReference type="FunFam" id="3.30.565.10:FF:000006">
    <property type="entry name" value="Sensor histidine kinase WalK"/>
    <property type="match status" value="1"/>
</dbReference>
<dbReference type="EMBL" id="CP000249">
    <property type="protein sequence ID" value="ABD09678.1"/>
    <property type="molecule type" value="Genomic_DNA"/>
</dbReference>
<keyword evidence="6 11" id="KW-0812">Transmembrane</keyword>
<dbReference type="PROSITE" id="PS50885">
    <property type="entry name" value="HAMP"/>
    <property type="match status" value="1"/>
</dbReference>
<dbReference type="SUPFAM" id="SSF55874">
    <property type="entry name" value="ATPase domain of HSP90 chaperone/DNA topoisomerase II/histidine kinase"/>
    <property type="match status" value="1"/>
</dbReference>
<dbReference type="SMART" id="SM00388">
    <property type="entry name" value="HisKA"/>
    <property type="match status" value="1"/>
</dbReference>